<proteinExistence type="predicted"/>
<evidence type="ECO:0000256" key="1">
    <source>
        <dbReference type="SAM" id="MobiDB-lite"/>
    </source>
</evidence>
<feature type="compositionally biased region" description="Basic and acidic residues" evidence="1">
    <location>
        <begin position="53"/>
        <end position="74"/>
    </location>
</feature>
<feature type="compositionally biased region" description="Polar residues" evidence="1">
    <location>
        <begin position="86"/>
        <end position="95"/>
    </location>
</feature>
<dbReference type="Proteomes" id="UP000653411">
    <property type="component" value="Unassembled WGS sequence"/>
</dbReference>
<reference evidence="2" key="2">
    <citation type="submission" date="2020-09" db="EMBL/GenBank/DDBJ databases">
        <authorList>
            <person name="Sun Q."/>
            <person name="Zhou Y."/>
        </authorList>
    </citation>
    <scope>NUCLEOTIDE SEQUENCE</scope>
    <source>
        <strain evidence="2">CGMCC 4.7110</strain>
    </source>
</reference>
<evidence type="ECO:0000313" key="3">
    <source>
        <dbReference type="Proteomes" id="UP000653411"/>
    </source>
</evidence>
<dbReference type="AlphaFoldDB" id="A0A918CWC2"/>
<reference evidence="2" key="1">
    <citation type="journal article" date="2014" name="Int. J. Syst. Evol. Microbiol.">
        <title>Complete genome sequence of Corynebacterium casei LMG S-19264T (=DSM 44701T), isolated from a smear-ripened cheese.</title>
        <authorList>
            <consortium name="US DOE Joint Genome Institute (JGI-PGF)"/>
            <person name="Walter F."/>
            <person name="Albersmeier A."/>
            <person name="Kalinowski J."/>
            <person name="Ruckert C."/>
        </authorList>
    </citation>
    <scope>NUCLEOTIDE SEQUENCE</scope>
    <source>
        <strain evidence="2">CGMCC 4.7110</strain>
    </source>
</reference>
<comment type="caution">
    <text evidence="2">The sequence shown here is derived from an EMBL/GenBank/DDBJ whole genome shotgun (WGS) entry which is preliminary data.</text>
</comment>
<keyword evidence="3" id="KW-1185">Reference proteome</keyword>
<organism evidence="2 3">
    <name type="scientific">Streptomyces fuscichromogenes</name>
    <dbReference type="NCBI Taxonomy" id="1324013"/>
    <lineage>
        <taxon>Bacteria</taxon>
        <taxon>Bacillati</taxon>
        <taxon>Actinomycetota</taxon>
        <taxon>Actinomycetes</taxon>
        <taxon>Kitasatosporales</taxon>
        <taxon>Streptomycetaceae</taxon>
        <taxon>Streptomyces</taxon>
    </lineage>
</organism>
<dbReference type="EMBL" id="BMML01000027">
    <property type="protein sequence ID" value="GGN38159.1"/>
    <property type="molecule type" value="Genomic_DNA"/>
</dbReference>
<feature type="region of interest" description="Disordered" evidence="1">
    <location>
        <begin position="53"/>
        <end position="95"/>
    </location>
</feature>
<protein>
    <submittedName>
        <fullName evidence="2">Uncharacterized protein</fullName>
    </submittedName>
</protein>
<accession>A0A918CWC2</accession>
<evidence type="ECO:0000313" key="2">
    <source>
        <dbReference type="EMBL" id="GGN38159.1"/>
    </source>
</evidence>
<gene>
    <name evidence="2" type="ORF">GCM10011578_083250</name>
</gene>
<name>A0A918CWC2_9ACTN</name>
<sequence>MRTFDVPGPTSRPCLTCGESFPLTLEHWPFDAMGRGGTRPHCLSCYNRKRRDAYARDPEPTRERMRQRRAERTAHFRRALTPRGQGLSSFPETED</sequence>